<proteinExistence type="predicted"/>
<dbReference type="OrthoDB" id="10405433at2759"/>
<gene>
    <name evidence="1" type="ORF">Bca52824_054351</name>
</gene>
<name>A0A8X7UP09_BRACI</name>
<reference evidence="1 2" key="1">
    <citation type="submission" date="2020-02" db="EMBL/GenBank/DDBJ databases">
        <authorList>
            <person name="Ma Q."/>
            <person name="Huang Y."/>
            <person name="Song X."/>
            <person name="Pei D."/>
        </authorList>
    </citation>
    <scope>NUCLEOTIDE SEQUENCE [LARGE SCALE GENOMIC DNA]</scope>
    <source>
        <strain evidence="1">Sxm20200214</strain>
        <tissue evidence="1">Leaf</tissue>
    </source>
</reference>
<organism evidence="1 2">
    <name type="scientific">Brassica carinata</name>
    <name type="common">Ethiopian mustard</name>
    <name type="synonym">Abyssinian cabbage</name>
    <dbReference type="NCBI Taxonomy" id="52824"/>
    <lineage>
        <taxon>Eukaryota</taxon>
        <taxon>Viridiplantae</taxon>
        <taxon>Streptophyta</taxon>
        <taxon>Embryophyta</taxon>
        <taxon>Tracheophyta</taxon>
        <taxon>Spermatophyta</taxon>
        <taxon>Magnoliopsida</taxon>
        <taxon>eudicotyledons</taxon>
        <taxon>Gunneridae</taxon>
        <taxon>Pentapetalae</taxon>
        <taxon>rosids</taxon>
        <taxon>malvids</taxon>
        <taxon>Brassicales</taxon>
        <taxon>Brassicaceae</taxon>
        <taxon>Brassiceae</taxon>
        <taxon>Brassica</taxon>
    </lineage>
</organism>
<sequence>MRGERGSVYLFRHFSLSRNGIVSISYRSSEKAILLLSPWIVDIPAILPLSTTPNGILCLCGSPEKAILPLSPWIYWNRKV</sequence>
<dbReference type="EMBL" id="JAAMPC010000011">
    <property type="protein sequence ID" value="KAG2283131.1"/>
    <property type="molecule type" value="Genomic_DNA"/>
</dbReference>
<evidence type="ECO:0000313" key="2">
    <source>
        <dbReference type="Proteomes" id="UP000886595"/>
    </source>
</evidence>
<evidence type="ECO:0000313" key="1">
    <source>
        <dbReference type="EMBL" id="KAG2283131.1"/>
    </source>
</evidence>
<dbReference type="Proteomes" id="UP000886595">
    <property type="component" value="Unassembled WGS sequence"/>
</dbReference>
<keyword evidence="2" id="KW-1185">Reference proteome</keyword>
<accession>A0A8X7UP09</accession>
<protein>
    <submittedName>
        <fullName evidence="1">Uncharacterized protein</fullName>
    </submittedName>
</protein>
<dbReference type="AlphaFoldDB" id="A0A8X7UP09"/>
<comment type="caution">
    <text evidence="1">The sequence shown here is derived from an EMBL/GenBank/DDBJ whole genome shotgun (WGS) entry which is preliminary data.</text>
</comment>